<feature type="compositionally biased region" description="Basic and acidic residues" evidence="11">
    <location>
        <begin position="320"/>
        <end position="339"/>
    </location>
</feature>
<name>A0A482WSU3_LAOST</name>
<evidence type="ECO:0000256" key="7">
    <source>
        <dbReference type="ARBA" id="ARBA00023098"/>
    </source>
</evidence>
<dbReference type="GO" id="GO:0042761">
    <property type="term" value="P:very long-chain fatty acid biosynthetic process"/>
    <property type="evidence" value="ECO:0007669"/>
    <property type="project" value="TreeGrafter"/>
</dbReference>
<feature type="transmembrane region" description="Helical" evidence="10">
    <location>
        <begin position="209"/>
        <end position="228"/>
    </location>
</feature>
<keyword evidence="5 10" id="KW-0276">Fatty acid metabolism</keyword>
<feature type="transmembrane region" description="Helical" evidence="10">
    <location>
        <begin position="64"/>
        <end position="84"/>
    </location>
</feature>
<evidence type="ECO:0000256" key="11">
    <source>
        <dbReference type="SAM" id="MobiDB-lite"/>
    </source>
</evidence>
<keyword evidence="9 10" id="KW-0275">Fatty acid biosynthesis</keyword>
<dbReference type="SMR" id="A0A482WSU3"/>
<evidence type="ECO:0000256" key="3">
    <source>
        <dbReference type="ARBA" id="ARBA00022679"/>
    </source>
</evidence>
<dbReference type="GO" id="GO:0019367">
    <property type="term" value="P:fatty acid elongation, saturated fatty acid"/>
    <property type="evidence" value="ECO:0007669"/>
    <property type="project" value="TreeGrafter"/>
</dbReference>
<evidence type="ECO:0000256" key="1">
    <source>
        <dbReference type="ARBA" id="ARBA00004141"/>
    </source>
</evidence>
<keyword evidence="4 10" id="KW-0812">Transmembrane</keyword>
<dbReference type="OrthoDB" id="434092at2759"/>
<evidence type="ECO:0000256" key="6">
    <source>
        <dbReference type="ARBA" id="ARBA00022989"/>
    </source>
</evidence>
<dbReference type="PANTHER" id="PTHR11157">
    <property type="entry name" value="FATTY ACID ACYL TRANSFERASE-RELATED"/>
    <property type="match status" value="1"/>
</dbReference>
<dbReference type="GO" id="GO:0005789">
    <property type="term" value="C:endoplasmic reticulum membrane"/>
    <property type="evidence" value="ECO:0007669"/>
    <property type="project" value="TreeGrafter"/>
</dbReference>
<keyword evidence="13" id="KW-1185">Reference proteome</keyword>
<feature type="transmembrane region" description="Helical" evidence="10">
    <location>
        <begin position="148"/>
        <end position="165"/>
    </location>
</feature>
<reference evidence="12 13" key="1">
    <citation type="journal article" date="2017" name="Gigascience">
        <title>Genome sequence of the small brown planthopper, Laodelphax striatellus.</title>
        <authorList>
            <person name="Zhu J."/>
            <person name="Jiang F."/>
            <person name="Wang X."/>
            <person name="Yang P."/>
            <person name="Bao Y."/>
            <person name="Zhao W."/>
            <person name="Wang W."/>
            <person name="Lu H."/>
            <person name="Wang Q."/>
            <person name="Cui N."/>
            <person name="Li J."/>
            <person name="Chen X."/>
            <person name="Luo L."/>
            <person name="Yu J."/>
            <person name="Kang L."/>
            <person name="Cui F."/>
        </authorList>
    </citation>
    <scope>NUCLEOTIDE SEQUENCE [LARGE SCALE GENOMIC DNA]</scope>
    <source>
        <strain evidence="12">Lst14</strain>
    </source>
</reference>
<feature type="compositionally biased region" description="Polar residues" evidence="11">
    <location>
        <begin position="292"/>
        <end position="305"/>
    </location>
</feature>
<gene>
    <name evidence="12" type="ORF">LSTR_LSTR007327</name>
</gene>
<comment type="catalytic activity">
    <reaction evidence="10">
        <text>a very-long-chain acyl-CoA + malonyl-CoA + H(+) = a very-long-chain 3-oxoacyl-CoA + CO2 + CoA</text>
        <dbReference type="Rhea" id="RHEA:32727"/>
        <dbReference type="ChEBI" id="CHEBI:15378"/>
        <dbReference type="ChEBI" id="CHEBI:16526"/>
        <dbReference type="ChEBI" id="CHEBI:57287"/>
        <dbReference type="ChEBI" id="CHEBI:57384"/>
        <dbReference type="ChEBI" id="CHEBI:90725"/>
        <dbReference type="ChEBI" id="CHEBI:90736"/>
        <dbReference type="EC" id="2.3.1.199"/>
    </reaction>
</comment>
<dbReference type="GO" id="GO:0034625">
    <property type="term" value="P:fatty acid elongation, monounsaturated fatty acid"/>
    <property type="evidence" value="ECO:0007669"/>
    <property type="project" value="TreeGrafter"/>
</dbReference>
<feature type="compositionally biased region" description="Polar residues" evidence="11">
    <location>
        <begin position="340"/>
        <end position="374"/>
    </location>
</feature>
<evidence type="ECO:0000256" key="9">
    <source>
        <dbReference type="ARBA" id="ARBA00023160"/>
    </source>
</evidence>
<evidence type="ECO:0000256" key="10">
    <source>
        <dbReference type="RuleBase" id="RU361115"/>
    </source>
</evidence>
<comment type="similarity">
    <text evidence="10">Belongs to the ELO family.</text>
</comment>
<keyword evidence="7 10" id="KW-0443">Lipid metabolism</keyword>
<feature type="transmembrane region" description="Helical" evidence="10">
    <location>
        <begin position="234"/>
        <end position="251"/>
    </location>
</feature>
<dbReference type="Pfam" id="PF01151">
    <property type="entry name" value="ELO"/>
    <property type="match status" value="1"/>
</dbReference>
<evidence type="ECO:0000313" key="13">
    <source>
        <dbReference type="Proteomes" id="UP000291343"/>
    </source>
</evidence>
<dbReference type="InterPro" id="IPR002076">
    <property type="entry name" value="ELO_fam"/>
</dbReference>
<comment type="subcellular location">
    <subcellularLocation>
        <location evidence="1">Membrane</location>
        <topology evidence="1">Multi-pass membrane protein</topology>
    </subcellularLocation>
</comment>
<evidence type="ECO:0000256" key="2">
    <source>
        <dbReference type="ARBA" id="ARBA00022516"/>
    </source>
</evidence>
<dbReference type="GO" id="GO:0009922">
    <property type="term" value="F:fatty acid elongase activity"/>
    <property type="evidence" value="ECO:0007669"/>
    <property type="project" value="UniProtKB-EC"/>
</dbReference>
<dbReference type="AlphaFoldDB" id="A0A482WSU3"/>
<keyword evidence="2 10" id="KW-0444">Lipid biosynthesis</keyword>
<evidence type="ECO:0000313" key="12">
    <source>
        <dbReference type="EMBL" id="RZF36624.1"/>
    </source>
</evidence>
<organism evidence="12 13">
    <name type="scientific">Laodelphax striatellus</name>
    <name type="common">Small brown planthopper</name>
    <name type="synonym">Delphax striatella</name>
    <dbReference type="NCBI Taxonomy" id="195883"/>
    <lineage>
        <taxon>Eukaryota</taxon>
        <taxon>Metazoa</taxon>
        <taxon>Ecdysozoa</taxon>
        <taxon>Arthropoda</taxon>
        <taxon>Hexapoda</taxon>
        <taxon>Insecta</taxon>
        <taxon>Pterygota</taxon>
        <taxon>Neoptera</taxon>
        <taxon>Paraneoptera</taxon>
        <taxon>Hemiptera</taxon>
        <taxon>Auchenorrhyncha</taxon>
        <taxon>Fulgoroidea</taxon>
        <taxon>Delphacidae</taxon>
        <taxon>Criomorphinae</taxon>
        <taxon>Laodelphax</taxon>
    </lineage>
</organism>
<keyword evidence="3 10" id="KW-0808">Transferase</keyword>
<sequence length="396" mass="45860">MTSLYNNTITRYYDFVFSDLGDPRTNDWLLLGSPMPGATILGVYLYFVLSWGPRYMLHRKPYDLQNILVVYNFVQVLASIWLFWEAMDAAWWTRYSWKCEPVDWSRSPEAMRIAWAFYMYFLAKISELLDTVFFVLRKKDRQITFLHMYHHTVMPMISWGAAKYYPGGHGAFIGMINSFVHIIMYTYYMMAAMGPQFHKYLWWKKYITTLQLSQFCLAFLHSFQLLIYDCEYPRWSLFLIMPNAVFFYYLFNDFYNKAYGIDDTKPRRKPDSKPESNGAIANGHVSKPNGHATKQNGHATKSNGHVTKENGLVNRSNGHVTKENGHVTKENGHVTKENGHVTSSNGHVTSSNGQTPSSNGNIASCSKSNGNLHKQSPKKHTIKWSCDQRKWSCDVI</sequence>
<accession>A0A482WSU3</accession>
<dbReference type="FunCoup" id="A0A482WSU3">
    <property type="interactions" value="7"/>
</dbReference>
<dbReference type="PANTHER" id="PTHR11157:SF153">
    <property type="entry name" value="ELONGATION OF VERY LONG CHAIN FATTY ACIDS PROTEIN"/>
    <property type="match status" value="1"/>
</dbReference>
<dbReference type="GO" id="GO:0030148">
    <property type="term" value="P:sphingolipid biosynthetic process"/>
    <property type="evidence" value="ECO:0007669"/>
    <property type="project" value="TreeGrafter"/>
</dbReference>
<dbReference type="InParanoid" id="A0A482WSU3"/>
<dbReference type="EC" id="2.3.1.199" evidence="10"/>
<feature type="compositionally biased region" description="Basic and acidic residues" evidence="11">
    <location>
        <begin position="264"/>
        <end position="274"/>
    </location>
</feature>
<keyword evidence="8 10" id="KW-0472">Membrane</keyword>
<proteinExistence type="inferred from homology"/>
<feature type="transmembrane region" description="Helical" evidence="10">
    <location>
        <begin position="28"/>
        <end position="52"/>
    </location>
</feature>
<evidence type="ECO:0000256" key="5">
    <source>
        <dbReference type="ARBA" id="ARBA00022832"/>
    </source>
</evidence>
<evidence type="ECO:0000256" key="4">
    <source>
        <dbReference type="ARBA" id="ARBA00022692"/>
    </source>
</evidence>
<feature type="transmembrane region" description="Helical" evidence="10">
    <location>
        <begin position="113"/>
        <end position="136"/>
    </location>
</feature>
<protein>
    <recommendedName>
        <fullName evidence="10">Elongation of very long chain fatty acids protein</fullName>
        <ecNumber evidence="10">2.3.1.199</ecNumber>
    </recommendedName>
    <alternativeName>
        <fullName evidence="10">Very-long-chain 3-oxoacyl-CoA synthase</fullName>
    </alternativeName>
</protein>
<dbReference type="GO" id="GO:0034626">
    <property type="term" value="P:fatty acid elongation, polyunsaturated fatty acid"/>
    <property type="evidence" value="ECO:0007669"/>
    <property type="project" value="TreeGrafter"/>
</dbReference>
<dbReference type="Proteomes" id="UP000291343">
    <property type="component" value="Unassembled WGS sequence"/>
</dbReference>
<feature type="transmembrane region" description="Helical" evidence="10">
    <location>
        <begin position="171"/>
        <end position="188"/>
    </location>
</feature>
<keyword evidence="6 10" id="KW-1133">Transmembrane helix</keyword>
<dbReference type="STRING" id="195883.A0A482WSU3"/>
<feature type="region of interest" description="Disordered" evidence="11">
    <location>
        <begin position="264"/>
        <end position="383"/>
    </location>
</feature>
<dbReference type="EMBL" id="QKKF02026138">
    <property type="protein sequence ID" value="RZF36624.1"/>
    <property type="molecule type" value="Genomic_DNA"/>
</dbReference>
<comment type="caution">
    <text evidence="12">The sequence shown here is derived from an EMBL/GenBank/DDBJ whole genome shotgun (WGS) entry which is preliminary data.</text>
</comment>
<evidence type="ECO:0000256" key="8">
    <source>
        <dbReference type="ARBA" id="ARBA00023136"/>
    </source>
</evidence>